<dbReference type="STRING" id="1504633.A0A2T7D7V5"/>
<protein>
    <recommendedName>
        <fullName evidence="1">HEN1 double-stranded RNA binding domain-containing protein</fullName>
    </recommendedName>
</protein>
<name>A0A2T7D7V5_9POAL</name>
<feature type="domain" description="HEN1 double-stranded RNA binding" evidence="1">
    <location>
        <begin position="61"/>
        <end position="113"/>
    </location>
</feature>
<dbReference type="AlphaFoldDB" id="A0A2T7D7V5"/>
<dbReference type="Gramene" id="PUZ51662">
    <property type="protein sequence ID" value="PUZ51662"/>
    <property type="gene ID" value="GQ55_6G205800"/>
</dbReference>
<evidence type="ECO:0000313" key="3">
    <source>
        <dbReference type="Proteomes" id="UP000244336"/>
    </source>
</evidence>
<accession>A0A2T7D7V5</accession>
<dbReference type="Pfam" id="PF17842">
    <property type="entry name" value="dsRBD2"/>
    <property type="match status" value="1"/>
</dbReference>
<evidence type="ECO:0000313" key="2">
    <source>
        <dbReference type="EMBL" id="PUZ51662.1"/>
    </source>
</evidence>
<reference evidence="2 3" key="1">
    <citation type="submission" date="2018-04" db="EMBL/GenBank/DDBJ databases">
        <title>WGS assembly of Panicum hallii var. hallii HAL2.</title>
        <authorList>
            <person name="Lovell J."/>
            <person name="Jenkins J."/>
            <person name="Lowry D."/>
            <person name="Mamidi S."/>
            <person name="Sreedasyam A."/>
            <person name="Weng X."/>
            <person name="Barry K."/>
            <person name="Bonette J."/>
            <person name="Campitelli B."/>
            <person name="Daum C."/>
            <person name="Gordon S."/>
            <person name="Gould B."/>
            <person name="Lipzen A."/>
            <person name="MacQueen A."/>
            <person name="Palacio-Mejia J."/>
            <person name="Plott C."/>
            <person name="Shakirov E."/>
            <person name="Shu S."/>
            <person name="Yoshinaga Y."/>
            <person name="Zane M."/>
            <person name="Rokhsar D."/>
            <person name="Grimwood J."/>
            <person name="Schmutz J."/>
            <person name="Juenger T."/>
        </authorList>
    </citation>
    <scope>NUCLEOTIDE SEQUENCE [LARGE SCALE GENOMIC DNA]</scope>
    <source>
        <strain evidence="3">cv. HAL2</strain>
    </source>
</reference>
<sequence>MEIVRCLGTRFLQQSFHLRTLVSVGKASLHEISFVHSIAIRGCQSPILLSVGYILTSAVSSEERGALANSVENQYTNDVRIDKENPDIFKCEVKICSQKQEILLEYSAAHTWMDTLKKQLESTATLTHIEGLDSGVFPSHGSLTSISYTASLVMKDKAKIYLFEIGLVLLHQKLSKQSLVQTTVPTAVLYDGSIIDFDSCLYGFDIGTCLERGDNYQQESCGFGSVEFSCVGDELNNDRQQGFFKPSPSCQVHEGRRI</sequence>
<dbReference type="InterPro" id="IPR040870">
    <property type="entry name" value="HEN1_dsRBD2"/>
</dbReference>
<proteinExistence type="predicted"/>
<organism evidence="2 3">
    <name type="scientific">Panicum hallii var. hallii</name>
    <dbReference type="NCBI Taxonomy" id="1504633"/>
    <lineage>
        <taxon>Eukaryota</taxon>
        <taxon>Viridiplantae</taxon>
        <taxon>Streptophyta</taxon>
        <taxon>Embryophyta</taxon>
        <taxon>Tracheophyta</taxon>
        <taxon>Spermatophyta</taxon>
        <taxon>Magnoliopsida</taxon>
        <taxon>Liliopsida</taxon>
        <taxon>Poales</taxon>
        <taxon>Poaceae</taxon>
        <taxon>PACMAD clade</taxon>
        <taxon>Panicoideae</taxon>
        <taxon>Panicodae</taxon>
        <taxon>Paniceae</taxon>
        <taxon>Panicinae</taxon>
        <taxon>Panicum</taxon>
        <taxon>Panicum sect. Panicum</taxon>
    </lineage>
</organism>
<dbReference type="Proteomes" id="UP000244336">
    <property type="component" value="Chromosome 6"/>
</dbReference>
<dbReference type="OrthoDB" id="2154311at2759"/>
<gene>
    <name evidence="2" type="ORF">GQ55_6G205800</name>
</gene>
<dbReference type="EMBL" id="CM009754">
    <property type="protein sequence ID" value="PUZ51662.1"/>
    <property type="molecule type" value="Genomic_DNA"/>
</dbReference>
<keyword evidence="3" id="KW-1185">Reference proteome</keyword>
<evidence type="ECO:0000259" key="1">
    <source>
        <dbReference type="Pfam" id="PF17842"/>
    </source>
</evidence>